<dbReference type="EMBL" id="CTRP01000007">
    <property type="protein sequence ID" value="CQR71967.1"/>
    <property type="molecule type" value="Genomic_DNA"/>
</dbReference>
<organism evidence="3 4">
    <name type="scientific">Sporomusa ovata</name>
    <dbReference type="NCBI Taxonomy" id="2378"/>
    <lineage>
        <taxon>Bacteria</taxon>
        <taxon>Bacillati</taxon>
        <taxon>Bacillota</taxon>
        <taxon>Negativicutes</taxon>
        <taxon>Selenomonadales</taxon>
        <taxon>Sporomusaceae</taxon>
        <taxon>Sporomusa</taxon>
    </lineage>
</organism>
<protein>
    <recommendedName>
        <fullName evidence="2">DUF1540 domain-containing protein</fullName>
    </recommendedName>
</protein>
<name>A0A0U1KX26_9FIRM</name>
<feature type="region of interest" description="Disordered" evidence="1">
    <location>
        <begin position="33"/>
        <end position="54"/>
    </location>
</feature>
<evidence type="ECO:0000256" key="1">
    <source>
        <dbReference type="SAM" id="MobiDB-lite"/>
    </source>
</evidence>
<gene>
    <name evidence="3" type="ORF">SpAn4DRAFT_5208</name>
</gene>
<proteinExistence type="predicted"/>
<accession>A0A0U1KX26</accession>
<dbReference type="Proteomes" id="UP000049855">
    <property type="component" value="Unassembled WGS sequence"/>
</dbReference>
<evidence type="ECO:0000313" key="3">
    <source>
        <dbReference type="EMBL" id="CQR71967.1"/>
    </source>
</evidence>
<dbReference type="Pfam" id="PF07561">
    <property type="entry name" value="DUF1540"/>
    <property type="match status" value="1"/>
</dbReference>
<evidence type="ECO:0000259" key="2">
    <source>
        <dbReference type="Pfam" id="PF07561"/>
    </source>
</evidence>
<dbReference type="InterPro" id="IPR011437">
    <property type="entry name" value="DUF1540"/>
</dbReference>
<keyword evidence="4" id="KW-1185">Reference proteome</keyword>
<dbReference type="RefSeq" id="WP_021166479.1">
    <property type="nucleotide sequence ID" value="NZ_CTRP01000007.1"/>
</dbReference>
<dbReference type="AlphaFoldDB" id="A0A0U1KX26"/>
<feature type="compositionally biased region" description="Polar residues" evidence="1">
    <location>
        <begin position="37"/>
        <end position="48"/>
    </location>
</feature>
<feature type="domain" description="DUF1540" evidence="2">
    <location>
        <begin position="6"/>
        <end position="49"/>
    </location>
</feature>
<sequence>MSLPGVKCKVSSCKYWKSGEQCDASAIEVNVDGGGSNARQSEQTNCHTFESKNS</sequence>
<reference evidence="4" key="1">
    <citation type="submission" date="2015-03" db="EMBL/GenBank/DDBJ databases">
        <authorList>
            <person name="Nijsse Bart"/>
        </authorList>
    </citation>
    <scope>NUCLEOTIDE SEQUENCE [LARGE SCALE GENOMIC DNA]</scope>
</reference>
<evidence type="ECO:0000313" key="4">
    <source>
        <dbReference type="Proteomes" id="UP000049855"/>
    </source>
</evidence>